<keyword evidence="2" id="KW-1185">Reference proteome</keyword>
<dbReference type="Proteomes" id="UP001214201">
    <property type="component" value="Chromosome"/>
</dbReference>
<dbReference type="RefSeq" id="WP_274396425.1">
    <property type="nucleotide sequence ID" value="NZ_CP082213.1"/>
</dbReference>
<evidence type="ECO:0000313" key="1">
    <source>
        <dbReference type="EMBL" id="WDM70633.1"/>
    </source>
</evidence>
<reference evidence="1 2" key="1">
    <citation type="submission" date="2021-08" db="EMBL/GenBank/DDBJ databases">
        <title>Genome sequences of Xanthomonas cucurbitae isolates from 5 Midwestern US states.</title>
        <authorList>
            <person name="Hind S.R."/>
        </authorList>
    </citation>
    <scope>NUCLEOTIDE SEQUENCE [LARGE SCALE GENOMIC DNA]</scope>
    <source>
        <strain evidence="1 2">OH_261</strain>
    </source>
</reference>
<proteinExistence type="predicted"/>
<name>A0ABY7Y9T7_9XANT</name>
<evidence type="ECO:0000313" key="2">
    <source>
        <dbReference type="Proteomes" id="UP001214201"/>
    </source>
</evidence>
<protein>
    <submittedName>
        <fullName evidence="1">Uncharacterized protein</fullName>
    </submittedName>
</protein>
<gene>
    <name evidence="1" type="ORF">K6978_14675</name>
</gene>
<organism evidence="1 2">
    <name type="scientific">Xanthomonas cucurbitae</name>
    <dbReference type="NCBI Taxonomy" id="56453"/>
    <lineage>
        <taxon>Bacteria</taxon>
        <taxon>Pseudomonadati</taxon>
        <taxon>Pseudomonadota</taxon>
        <taxon>Gammaproteobacteria</taxon>
        <taxon>Lysobacterales</taxon>
        <taxon>Lysobacteraceae</taxon>
        <taxon>Xanthomonas</taxon>
    </lineage>
</organism>
<sequence length="54" mass="5816">MLLLMATAAMLQALPVDIAALRKATFERLADAVHTHPETAALRRLTCKDPPCGT</sequence>
<accession>A0ABY7Y9T7</accession>
<dbReference type="EMBL" id="CP082214">
    <property type="protein sequence ID" value="WDM70633.1"/>
    <property type="molecule type" value="Genomic_DNA"/>
</dbReference>